<gene>
    <name evidence="3" type="ORF">F9B85_05040</name>
</gene>
<sequence length="150" mass="15741">MKGKKKILALTLGFAMLFGFVGSASAVTPEQAEAMANHHELRVQENRERLQTLVDAGRITEEQMTAALAKMAENYIVRQSSDSACPGIQPDGTFLAPQRGTQAGQGMGKGMLRSVTGGVGNGEGFGAKMGQGQGFAQGSQGLKKGPAWSR</sequence>
<dbReference type="RefSeq" id="WP_151619181.1">
    <property type="nucleotide sequence ID" value="NZ_WBXO01000003.1"/>
</dbReference>
<evidence type="ECO:0000313" key="4">
    <source>
        <dbReference type="Proteomes" id="UP000468766"/>
    </source>
</evidence>
<evidence type="ECO:0000256" key="2">
    <source>
        <dbReference type="SAM" id="SignalP"/>
    </source>
</evidence>
<organism evidence="3 4">
    <name type="scientific">Heliorestis acidaminivorans</name>
    <dbReference type="NCBI Taxonomy" id="553427"/>
    <lineage>
        <taxon>Bacteria</taxon>
        <taxon>Bacillati</taxon>
        <taxon>Bacillota</taxon>
        <taxon>Clostridia</taxon>
        <taxon>Eubacteriales</taxon>
        <taxon>Heliobacteriaceae</taxon>
        <taxon>Heliorestis</taxon>
    </lineage>
</organism>
<dbReference type="Proteomes" id="UP000468766">
    <property type="component" value="Unassembled WGS sequence"/>
</dbReference>
<evidence type="ECO:0008006" key="5">
    <source>
        <dbReference type="Google" id="ProtNLM"/>
    </source>
</evidence>
<protein>
    <recommendedName>
        <fullName evidence="5">DUF2680 domain-containing protein</fullName>
    </recommendedName>
</protein>
<feature type="signal peptide" evidence="2">
    <location>
        <begin position="1"/>
        <end position="26"/>
    </location>
</feature>
<comment type="caution">
    <text evidence="3">The sequence shown here is derived from an EMBL/GenBank/DDBJ whole genome shotgun (WGS) entry which is preliminary data.</text>
</comment>
<feature type="chain" id="PRO_5026207310" description="DUF2680 domain-containing protein" evidence="2">
    <location>
        <begin position="27"/>
        <end position="150"/>
    </location>
</feature>
<evidence type="ECO:0000256" key="1">
    <source>
        <dbReference type="SAM" id="MobiDB-lite"/>
    </source>
</evidence>
<feature type="region of interest" description="Disordered" evidence="1">
    <location>
        <begin position="131"/>
        <end position="150"/>
    </location>
</feature>
<name>A0A6I0ET96_9FIRM</name>
<accession>A0A6I0ET96</accession>
<dbReference type="AlphaFoldDB" id="A0A6I0ET96"/>
<keyword evidence="2" id="KW-0732">Signal</keyword>
<proteinExistence type="predicted"/>
<reference evidence="3 4" key="1">
    <citation type="submission" date="2019-10" db="EMBL/GenBank/DDBJ databases">
        <title>Whole-genome sequence of the extremophile Heliorestis acidaminivorans DSM 24790.</title>
        <authorList>
            <person name="Kyndt J.A."/>
            <person name="Meyer T.E."/>
        </authorList>
    </citation>
    <scope>NUCLEOTIDE SEQUENCE [LARGE SCALE GENOMIC DNA]</scope>
    <source>
        <strain evidence="3 4">DSM 24790</strain>
    </source>
</reference>
<dbReference type="OrthoDB" id="9867847at2"/>
<evidence type="ECO:0000313" key="3">
    <source>
        <dbReference type="EMBL" id="KAB2953279.1"/>
    </source>
</evidence>
<dbReference type="EMBL" id="WBXO01000003">
    <property type="protein sequence ID" value="KAB2953279.1"/>
    <property type="molecule type" value="Genomic_DNA"/>
</dbReference>
<keyword evidence="4" id="KW-1185">Reference proteome</keyword>